<name>A0A0D2P461_HYPSF</name>
<dbReference type="Proteomes" id="UP000054270">
    <property type="component" value="Unassembled WGS sequence"/>
</dbReference>
<reference evidence="4" key="1">
    <citation type="submission" date="2014-04" db="EMBL/GenBank/DDBJ databases">
        <title>Evolutionary Origins and Diversification of the Mycorrhizal Mutualists.</title>
        <authorList>
            <consortium name="DOE Joint Genome Institute"/>
            <consortium name="Mycorrhizal Genomics Consortium"/>
            <person name="Kohler A."/>
            <person name="Kuo A."/>
            <person name="Nagy L.G."/>
            <person name="Floudas D."/>
            <person name="Copeland A."/>
            <person name="Barry K.W."/>
            <person name="Cichocki N."/>
            <person name="Veneault-Fourrey C."/>
            <person name="LaButti K."/>
            <person name="Lindquist E.A."/>
            <person name="Lipzen A."/>
            <person name="Lundell T."/>
            <person name="Morin E."/>
            <person name="Murat C."/>
            <person name="Riley R."/>
            <person name="Ohm R."/>
            <person name="Sun H."/>
            <person name="Tunlid A."/>
            <person name="Henrissat B."/>
            <person name="Grigoriev I.V."/>
            <person name="Hibbett D.S."/>
            <person name="Martin F."/>
        </authorList>
    </citation>
    <scope>NUCLEOTIDE SEQUENCE [LARGE SCALE GENOMIC DNA]</scope>
    <source>
        <strain evidence="4">FD-334 SS-4</strain>
    </source>
</reference>
<feature type="region of interest" description="Disordered" evidence="1">
    <location>
        <begin position="138"/>
        <end position="159"/>
    </location>
</feature>
<evidence type="ECO:0000313" key="4">
    <source>
        <dbReference type="Proteomes" id="UP000054270"/>
    </source>
</evidence>
<accession>A0A0D2P461</accession>
<organism evidence="3 4">
    <name type="scientific">Hypholoma sublateritium (strain FD-334 SS-4)</name>
    <dbReference type="NCBI Taxonomy" id="945553"/>
    <lineage>
        <taxon>Eukaryota</taxon>
        <taxon>Fungi</taxon>
        <taxon>Dikarya</taxon>
        <taxon>Basidiomycota</taxon>
        <taxon>Agaricomycotina</taxon>
        <taxon>Agaricomycetes</taxon>
        <taxon>Agaricomycetidae</taxon>
        <taxon>Agaricales</taxon>
        <taxon>Agaricineae</taxon>
        <taxon>Strophariaceae</taxon>
        <taxon>Hypholoma</taxon>
    </lineage>
</organism>
<dbReference type="EMBL" id="KN817530">
    <property type="protein sequence ID" value="KJA25659.1"/>
    <property type="molecule type" value="Genomic_DNA"/>
</dbReference>
<evidence type="ECO:0000256" key="1">
    <source>
        <dbReference type="SAM" id="MobiDB-lite"/>
    </source>
</evidence>
<keyword evidence="4" id="KW-1185">Reference proteome</keyword>
<dbReference type="STRING" id="945553.A0A0D2P461"/>
<dbReference type="OrthoDB" id="3186724at2759"/>
<sequence length="207" mass="23099">MAPTAIWTLAEEATLLDFLVENKAEAGDGGNFKQVMFQQAIESIKPLFKCRASKTMKSCQNKWAMFRKIYRVICAIKTVSGWVWDDETGASINPNMASSWDDYVNKHPEAKPFHNKGWVHLAQVLHLMPSTAIGANVYHPTASQDDTPGSPAWPDPLPVDDSDDDEVNSLLYSLSLFSKLCRSFLPNHLHPLPPRSVLVSLHPLTNL</sequence>
<feature type="domain" description="Myb/SANT-like" evidence="2">
    <location>
        <begin position="7"/>
        <end position="90"/>
    </location>
</feature>
<gene>
    <name evidence="3" type="ORF">HYPSUDRAFT_134332</name>
</gene>
<proteinExistence type="predicted"/>
<dbReference type="AlphaFoldDB" id="A0A0D2P461"/>
<protein>
    <recommendedName>
        <fullName evidence="2">Myb/SANT-like domain-containing protein</fullName>
    </recommendedName>
</protein>
<dbReference type="InterPro" id="IPR024752">
    <property type="entry name" value="Myb/SANT-like_dom"/>
</dbReference>
<evidence type="ECO:0000313" key="3">
    <source>
        <dbReference type="EMBL" id="KJA25659.1"/>
    </source>
</evidence>
<dbReference type="Pfam" id="PF12776">
    <property type="entry name" value="Myb_DNA-bind_3"/>
    <property type="match status" value="1"/>
</dbReference>
<dbReference type="OMA" id="PRRTHEL"/>
<evidence type="ECO:0000259" key="2">
    <source>
        <dbReference type="Pfam" id="PF12776"/>
    </source>
</evidence>